<dbReference type="SUPFAM" id="SSF53474">
    <property type="entry name" value="alpha/beta-Hydrolases"/>
    <property type="match status" value="1"/>
</dbReference>
<dbReference type="GO" id="GO:0016787">
    <property type="term" value="F:hydrolase activity"/>
    <property type="evidence" value="ECO:0007669"/>
    <property type="project" value="UniProtKB-KW"/>
</dbReference>
<dbReference type="OrthoDB" id="2498029at2759"/>
<dbReference type="AlphaFoldDB" id="A0A6A5S9J7"/>
<evidence type="ECO:0000313" key="2">
    <source>
        <dbReference type="EMBL" id="KAF1937361.1"/>
    </source>
</evidence>
<feature type="domain" description="Serine aminopeptidase S33" evidence="1">
    <location>
        <begin position="32"/>
        <end position="267"/>
    </location>
</feature>
<dbReference type="Proteomes" id="UP000800038">
    <property type="component" value="Unassembled WGS sequence"/>
</dbReference>
<evidence type="ECO:0000259" key="1">
    <source>
        <dbReference type="Pfam" id="PF12146"/>
    </source>
</evidence>
<dbReference type="EMBL" id="ML976142">
    <property type="protein sequence ID" value="KAF1937361.1"/>
    <property type="molecule type" value="Genomic_DNA"/>
</dbReference>
<accession>A0A6A5S9J7</accession>
<protein>
    <submittedName>
        <fullName evidence="2">Alpha/beta-hydrolase</fullName>
    </submittedName>
</protein>
<keyword evidence="2" id="KW-0378">Hydrolase</keyword>
<organism evidence="2 3">
    <name type="scientific">Clathrospora elynae</name>
    <dbReference type="NCBI Taxonomy" id="706981"/>
    <lineage>
        <taxon>Eukaryota</taxon>
        <taxon>Fungi</taxon>
        <taxon>Dikarya</taxon>
        <taxon>Ascomycota</taxon>
        <taxon>Pezizomycotina</taxon>
        <taxon>Dothideomycetes</taxon>
        <taxon>Pleosporomycetidae</taxon>
        <taxon>Pleosporales</taxon>
        <taxon>Diademaceae</taxon>
        <taxon>Clathrospora</taxon>
    </lineage>
</organism>
<proteinExistence type="predicted"/>
<gene>
    <name evidence="2" type="ORF">EJ02DRAFT_458796</name>
</gene>
<dbReference type="Gene3D" id="3.40.50.1820">
    <property type="entry name" value="alpha/beta hydrolase"/>
    <property type="match status" value="1"/>
</dbReference>
<sequence>MSETTTKHNDHEIIKLSSGTVAHIWHPPPQSPPRAVIILQHGYAEYAERYLTSHHNIISHLTAAGYAVYAMDIWGHGRSPGTRGVAHIGKAVSDHLSLRKLAASLAKPVILLGHSLGGLITAGSVTGNGAGIAGVVLTGPAFPLPIPWVGRVVVGAVVRAMPTVSVPGRSVPIEGLTRDMKELEKYWADPSFYKKGICFLLAATALDVAETVRAGLKDWSVPTLLLHGNADKYCDWKESEKFVEGIKSADKEFGVYEDGRHELLHDLEGDAVLKRIMEWIDGRV</sequence>
<dbReference type="InterPro" id="IPR051044">
    <property type="entry name" value="MAG_DAG_Lipase"/>
</dbReference>
<dbReference type="InterPro" id="IPR029058">
    <property type="entry name" value="AB_hydrolase_fold"/>
</dbReference>
<name>A0A6A5S9J7_9PLEO</name>
<dbReference type="InterPro" id="IPR000073">
    <property type="entry name" value="AB_hydrolase_1"/>
</dbReference>
<dbReference type="InterPro" id="IPR022742">
    <property type="entry name" value="Hydrolase_4"/>
</dbReference>
<dbReference type="PANTHER" id="PTHR11614">
    <property type="entry name" value="PHOSPHOLIPASE-RELATED"/>
    <property type="match status" value="1"/>
</dbReference>
<reference evidence="2" key="1">
    <citation type="journal article" date="2020" name="Stud. Mycol.">
        <title>101 Dothideomycetes genomes: a test case for predicting lifestyles and emergence of pathogens.</title>
        <authorList>
            <person name="Haridas S."/>
            <person name="Albert R."/>
            <person name="Binder M."/>
            <person name="Bloem J."/>
            <person name="Labutti K."/>
            <person name="Salamov A."/>
            <person name="Andreopoulos B."/>
            <person name="Baker S."/>
            <person name="Barry K."/>
            <person name="Bills G."/>
            <person name="Bluhm B."/>
            <person name="Cannon C."/>
            <person name="Castanera R."/>
            <person name="Culley D."/>
            <person name="Daum C."/>
            <person name="Ezra D."/>
            <person name="Gonzalez J."/>
            <person name="Henrissat B."/>
            <person name="Kuo A."/>
            <person name="Liang C."/>
            <person name="Lipzen A."/>
            <person name="Lutzoni F."/>
            <person name="Magnuson J."/>
            <person name="Mondo S."/>
            <person name="Nolan M."/>
            <person name="Ohm R."/>
            <person name="Pangilinan J."/>
            <person name="Park H.-J."/>
            <person name="Ramirez L."/>
            <person name="Alfaro M."/>
            <person name="Sun H."/>
            <person name="Tritt A."/>
            <person name="Yoshinaga Y."/>
            <person name="Zwiers L.-H."/>
            <person name="Turgeon B."/>
            <person name="Goodwin S."/>
            <person name="Spatafora J."/>
            <person name="Crous P."/>
            <person name="Grigoriev I."/>
        </authorList>
    </citation>
    <scope>NUCLEOTIDE SEQUENCE</scope>
    <source>
        <strain evidence="2">CBS 161.51</strain>
    </source>
</reference>
<keyword evidence="3" id="KW-1185">Reference proteome</keyword>
<dbReference type="Pfam" id="PF12146">
    <property type="entry name" value="Hydrolase_4"/>
    <property type="match status" value="1"/>
</dbReference>
<evidence type="ECO:0000313" key="3">
    <source>
        <dbReference type="Proteomes" id="UP000800038"/>
    </source>
</evidence>
<dbReference type="PRINTS" id="PR00111">
    <property type="entry name" value="ABHYDROLASE"/>
</dbReference>